<dbReference type="EMBL" id="JAKIXB020000020">
    <property type="protein sequence ID" value="KAL1599420.1"/>
    <property type="molecule type" value="Genomic_DNA"/>
</dbReference>
<organism evidence="1 2">
    <name type="scientific">Nothophoma quercina</name>
    <dbReference type="NCBI Taxonomy" id="749835"/>
    <lineage>
        <taxon>Eukaryota</taxon>
        <taxon>Fungi</taxon>
        <taxon>Dikarya</taxon>
        <taxon>Ascomycota</taxon>
        <taxon>Pezizomycotina</taxon>
        <taxon>Dothideomycetes</taxon>
        <taxon>Pleosporomycetidae</taxon>
        <taxon>Pleosporales</taxon>
        <taxon>Pleosporineae</taxon>
        <taxon>Didymellaceae</taxon>
        <taxon>Nothophoma</taxon>
    </lineage>
</organism>
<sequence length="102" mass="11735">MAHVWEDVWKRNGKQVFRHYHNMGYTLPRFLQMLKANAGDIVLNPKFFEKRHSGAIGKDVLCPKPIIQYPGGKVELKYNVGTRGNGVDQPRWPENLMTEVVA</sequence>
<gene>
    <name evidence="1" type="ORF">SLS59_006438</name>
</gene>
<accession>A0ABR3R4Q0</accession>
<protein>
    <submittedName>
        <fullName evidence="1">Uncharacterized protein</fullName>
    </submittedName>
</protein>
<evidence type="ECO:0000313" key="2">
    <source>
        <dbReference type="Proteomes" id="UP001521222"/>
    </source>
</evidence>
<keyword evidence="2" id="KW-1185">Reference proteome</keyword>
<evidence type="ECO:0000313" key="1">
    <source>
        <dbReference type="EMBL" id="KAL1599420.1"/>
    </source>
</evidence>
<dbReference type="Proteomes" id="UP001521222">
    <property type="component" value="Unassembled WGS sequence"/>
</dbReference>
<reference evidence="1 2" key="1">
    <citation type="submission" date="2024-02" db="EMBL/GenBank/DDBJ databases">
        <title>De novo assembly and annotation of 12 fungi associated with fruit tree decline syndrome in Ontario, Canada.</title>
        <authorList>
            <person name="Sulman M."/>
            <person name="Ellouze W."/>
            <person name="Ilyukhin E."/>
        </authorList>
    </citation>
    <scope>NUCLEOTIDE SEQUENCE [LARGE SCALE GENOMIC DNA]</scope>
    <source>
        <strain evidence="1 2">M97-236</strain>
    </source>
</reference>
<comment type="caution">
    <text evidence="1">The sequence shown here is derived from an EMBL/GenBank/DDBJ whole genome shotgun (WGS) entry which is preliminary data.</text>
</comment>
<name>A0ABR3R4Q0_9PLEO</name>
<proteinExistence type="predicted"/>